<dbReference type="GeneID" id="80402045"/>
<sequence>MMIRKTLMKKNVDKILELLEEEGEMFFGQLQRKTGINPSNLTLLLSELLLEGLVSKTEKSDYEGGRVKSYYSITERGKEALKILKLLKTFEKLKDNQALEIHFKVIDLDSQNSISEHG</sequence>
<dbReference type="SUPFAM" id="SSF46785">
    <property type="entry name" value="Winged helix' DNA-binding domain"/>
    <property type="match status" value="1"/>
</dbReference>
<dbReference type="Gene3D" id="1.10.10.10">
    <property type="entry name" value="Winged helix-like DNA-binding domain superfamily/Winged helix DNA-binding domain"/>
    <property type="match status" value="1"/>
</dbReference>
<dbReference type="Proteomes" id="UP000516075">
    <property type="component" value="Segment"/>
</dbReference>
<evidence type="ECO:0000313" key="3">
    <source>
        <dbReference type="Proteomes" id="UP000516075"/>
    </source>
</evidence>
<accession>A0A7G9VYU7</accession>
<name>A0A7G9VYU7_9CAUD</name>
<dbReference type="RefSeq" id="YP_010772336.1">
    <property type="nucleotide sequence ID" value="NC_074641.1"/>
</dbReference>
<dbReference type="InterPro" id="IPR036388">
    <property type="entry name" value="WH-like_DNA-bd_sf"/>
</dbReference>
<dbReference type="InterPro" id="IPR036390">
    <property type="entry name" value="WH_DNA-bd_sf"/>
</dbReference>
<organism evidence="2">
    <name type="scientific">Methanocaldococcus fervens tailed virus 1</name>
    <dbReference type="NCBI Taxonomy" id="2759191"/>
    <lineage>
        <taxon>Viruses</taxon>
        <taxon>Duplodnaviria</taxon>
        <taxon>Heunggongvirae</taxon>
        <taxon>Uroviricota</taxon>
        <taxon>Caudoviricetes</taxon>
        <taxon>Fervensviridae</taxon>
        <taxon>Deepoceanvirus</taxon>
        <taxon>Deepoceanvirus guaymasense</taxon>
    </lineage>
</organism>
<keyword evidence="3" id="KW-1185">Reference proteome</keyword>
<dbReference type="EMBL" id="MT711370">
    <property type="protein sequence ID" value="QNO11512.1"/>
    <property type="molecule type" value="Genomic_DNA"/>
</dbReference>
<dbReference type="Pfam" id="PF02002">
    <property type="entry name" value="TFIIE_alpha"/>
    <property type="match status" value="1"/>
</dbReference>
<reference evidence="2" key="1">
    <citation type="submission" date="2020-07" db="EMBL/GenBank/DDBJ databases">
        <title>The first head-tailed virus, MFTV1, produced by a hyperthermophilic deep-sea methanogen.</title>
        <authorList>
            <person name="Thiroux S."/>
            <person name="Dupont S."/>
            <person name="Nesbo C.L."/>
            <person name="Bienvenu N."/>
            <person name="Krupovic M."/>
            <person name="L'Haridon S."/>
            <person name="Marie D."/>
            <person name="Forterre P."/>
            <person name="Godfroy A."/>
            <person name="Geslin C."/>
        </authorList>
    </citation>
    <scope>NUCLEOTIDE SEQUENCE [LARGE SCALE GENOMIC DNA]</scope>
</reference>
<dbReference type="KEGG" id="vg:80402045"/>
<feature type="domain" description="TFIIEalpha/SarR/Rpc3 HTH" evidence="1">
    <location>
        <begin position="8"/>
        <end position="96"/>
    </location>
</feature>
<evidence type="ECO:0000313" key="2">
    <source>
        <dbReference type="EMBL" id="QNO11512.1"/>
    </source>
</evidence>
<protein>
    <submittedName>
        <fullName evidence="2">ArsR family transcriptional regulator protein</fullName>
    </submittedName>
</protein>
<evidence type="ECO:0000259" key="1">
    <source>
        <dbReference type="Pfam" id="PF02002"/>
    </source>
</evidence>
<dbReference type="InterPro" id="IPR024550">
    <property type="entry name" value="TFIIEa/SarR/Rpc3_HTH_dom"/>
</dbReference>
<proteinExistence type="predicted"/>